<keyword evidence="3" id="KW-1185">Reference proteome</keyword>
<dbReference type="Pfam" id="PF00651">
    <property type="entry name" value="BTB"/>
    <property type="match status" value="1"/>
</dbReference>
<dbReference type="InterPro" id="IPR000210">
    <property type="entry name" value="BTB/POZ_dom"/>
</dbReference>
<organism evidence="2 3">
    <name type="scientific">Steinernema carpocapsae</name>
    <name type="common">Entomopathogenic nematode</name>
    <dbReference type="NCBI Taxonomy" id="34508"/>
    <lineage>
        <taxon>Eukaryota</taxon>
        <taxon>Metazoa</taxon>
        <taxon>Ecdysozoa</taxon>
        <taxon>Nematoda</taxon>
        <taxon>Chromadorea</taxon>
        <taxon>Rhabditida</taxon>
        <taxon>Tylenchina</taxon>
        <taxon>Panagrolaimomorpha</taxon>
        <taxon>Strongyloidoidea</taxon>
        <taxon>Steinernematidae</taxon>
        <taxon>Steinernema</taxon>
    </lineage>
</organism>
<dbReference type="InterPro" id="IPR011333">
    <property type="entry name" value="SKP1/BTB/POZ_sf"/>
</dbReference>
<dbReference type="Proteomes" id="UP000298663">
    <property type="component" value="Unassembled WGS sequence"/>
</dbReference>
<sequence>MDDKTKKMAMRNEPTKVQLVANVADPQIDMKMAHIGDFDWIFSHELDIRQEQSFLTVTVAEPANSLWCTEFMIFVEIFVLPQSKEIHFYHQSVHKLKSQDDSVSIGLITKSNYPNFVSDDRFEIAMSVIVGRSWKDDLGTKTPFGSQLVVIGDRELYVSGPLLCLHSNFFRVMLNSDFLERQSGRCILHDIDYDNFLLFLFLIYPVDCEITEDNVDRILKFADQFDCHFLARKCTTFLGASSMPPAQSLLLADTYNLPGLTSQIVCNLSSSEIYKMNTRGPAAGHFPDRLKILLFDRLASYKKNSDLAHIPASDTVMYEPCTNSPDPKVDYKYLCPSFYARNTTYTLGMLP</sequence>
<dbReference type="PROSITE" id="PS50097">
    <property type="entry name" value="BTB"/>
    <property type="match status" value="1"/>
</dbReference>
<gene>
    <name evidence="2" type="ORF">L596_008894</name>
</gene>
<dbReference type="Gene3D" id="3.30.710.10">
    <property type="entry name" value="Potassium Channel Kv1.1, Chain A"/>
    <property type="match status" value="1"/>
</dbReference>
<dbReference type="PANTHER" id="PTHR22744:SF14">
    <property type="entry name" value="BTB DOMAIN-CONTAINING PROTEIN-RELATED"/>
    <property type="match status" value="1"/>
</dbReference>
<protein>
    <recommendedName>
        <fullName evidence="1">BTB domain-containing protein</fullName>
    </recommendedName>
</protein>
<dbReference type="PANTHER" id="PTHR22744">
    <property type="entry name" value="HELIX LOOP HELIX PROTEIN 21-RELATED"/>
    <property type="match status" value="1"/>
</dbReference>
<dbReference type="OrthoDB" id="5771911at2759"/>
<name>A0A4U5PDV3_STECR</name>
<dbReference type="EMBL" id="AZBU02000002">
    <property type="protein sequence ID" value="TKR94632.1"/>
    <property type="molecule type" value="Genomic_DNA"/>
</dbReference>
<evidence type="ECO:0000313" key="3">
    <source>
        <dbReference type="Proteomes" id="UP000298663"/>
    </source>
</evidence>
<evidence type="ECO:0000259" key="1">
    <source>
        <dbReference type="PROSITE" id="PS50097"/>
    </source>
</evidence>
<dbReference type="SMART" id="SM00225">
    <property type="entry name" value="BTB"/>
    <property type="match status" value="1"/>
</dbReference>
<dbReference type="CDD" id="cd18186">
    <property type="entry name" value="BTB_POZ_ZBTB_KLHL-like"/>
    <property type="match status" value="1"/>
</dbReference>
<dbReference type="SUPFAM" id="SSF54695">
    <property type="entry name" value="POZ domain"/>
    <property type="match status" value="1"/>
</dbReference>
<reference evidence="2 3" key="1">
    <citation type="journal article" date="2015" name="Genome Biol.">
        <title>Comparative genomics of Steinernema reveals deeply conserved gene regulatory networks.</title>
        <authorList>
            <person name="Dillman A.R."/>
            <person name="Macchietto M."/>
            <person name="Porter C.F."/>
            <person name="Rogers A."/>
            <person name="Williams B."/>
            <person name="Antoshechkin I."/>
            <person name="Lee M.M."/>
            <person name="Goodwin Z."/>
            <person name="Lu X."/>
            <person name="Lewis E.E."/>
            <person name="Goodrich-Blair H."/>
            <person name="Stock S.P."/>
            <person name="Adams B.J."/>
            <person name="Sternberg P.W."/>
            <person name="Mortazavi A."/>
        </authorList>
    </citation>
    <scope>NUCLEOTIDE SEQUENCE [LARGE SCALE GENOMIC DNA]</scope>
    <source>
        <strain evidence="2 3">ALL</strain>
    </source>
</reference>
<evidence type="ECO:0000313" key="2">
    <source>
        <dbReference type="EMBL" id="TKR94632.1"/>
    </source>
</evidence>
<dbReference type="AlphaFoldDB" id="A0A4U5PDV3"/>
<proteinExistence type="predicted"/>
<accession>A0A4U5PDV3</accession>
<feature type="domain" description="BTB" evidence="1">
    <location>
        <begin position="145"/>
        <end position="212"/>
    </location>
</feature>
<comment type="caution">
    <text evidence="2">The sequence shown here is derived from an EMBL/GenBank/DDBJ whole genome shotgun (WGS) entry which is preliminary data.</text>
</comment>
<reference evidence="2 3" key="2">
    <citation type="journal article" date="2019" name="G3 (Bethesda)">
        <title>Hybrid Assembly of the Genome of the Entomopathogenic Nematode Steinernema carpocapsae Identifies the X-Chromosome.</title>
        <authorList>
            <person name="Serra L."/>
            <person name="Macchietto M."/>
            <person name="Macias-Munoz A."/>
            <person name="McGill C.J."/>
            <person name="Rodriguez I.M."/>
            <person name="Rodriguez B."/>
            <person name="Murad R."/>
            <person name="Mortazavi A."/>
        </authorList>
    </citation>
    <scope>NUCLEOTIDE SEQUENCE [LARGE SCALE GENOMIC DNA]</scope>
    <source>
        <strain evidence="2 3">ALL</strain>
    </source>
</reference>